<evidence type="ECO:0000256" key="3">
    <source>
        <dbReference type="SAM" id="MobiDB-lite"/>
    </source>
</evidence>
<evidence type="ECO:0000313" key="5">
    <source>
        <dbReference type="Proteomes" id="UP000595446"/>
    </source>
</evidence>
<dbReference type="PANTHER" id="PTHR43619">
    <property type="entry name" value="S-ADENOSYL-L-METHIONINE-DEPENDENT METHYLTRANSFERASE YKTD-RELATED"/>
    <property type="match status" value="1"/>
</dbReference>
<evidence type="ECO:0008006" key="6">
    <source>
        <dbReference type="Google" id="ProtNLM"/>
    </source>
</evidence>
<evidence type="ECO:0000313" key="4">
    <source>
        <dbReference type="EMBL" id="BCO37971.1"/>
    </source>
</evidence>
<keyword evidence="1" id="KW-0489">Methyltransferase</keyword>
<keyword evidence="2" id="KW-0808">Transferase</keyword>
<dbReference type="EMBL" id="AP024237">
    <property type="protein sequence ID" value="BCO37971.1"/>
    <property type="molecule type" value="Genomic_DNA"/>
</dbReference>
<gene>
    <name evidence="4" type="ORF">MHEC_44040</name>
</gene>
<evidence type="ECO:0000256" key="2">
    <source>
        <dbReference type="ARBA" id="ARBA00022679"/>
    </source>
</evidence>
<dbReference type="Gene3D" id="3.40.50.150">
    <property type="entry name" value="Vaccinia Virus protein VP39"/>
    <property type="match status" value="1"/>
</dbReference>
<proteinExistence type="predicted"/>
<feature type="compositionally biased region" description="Basic and acidic residues" evidence="3">
    <location>
        <begin position="75"/>
        <end position="90"/>
    </location>
</feature>
<dbReference type="AlphaFoldDB" id="A0A7R7JJI7"/>
<dbReference type="InterPro" id="IPR029063">
    <property type="entry name" value="SAM-dependent_MTases_sf"/>
</dbReference>
<dbReference type="InterPro" id="IPR007213">
    <property type="entry name" value="Ppm1/Ppm2/Tcmp"/>
</dbReference>
<name>A0A7R7JJI7_9MYCO</name>
<dbReference type="GO" id="GO:0008168">
    <property type="term" value="F:methyltransferase activity"/>
    <property type="evidence" value="ECO:0007669"/>
    <property type="project" value="UniProtKB-KW"/>
</dbReference>
<sequence>MVDLGDDFVFGTMTDLFAVRTRFFDGFCADAAIAGIRQLVILASGLDARPYRLWWPPGTTVYELDQPDVIEFKTRDPALSWRRPDGETPRGRRRSAAGLARGAAPGRLRRQPTQRLDRRRPAHRILAAGRAESVAGQRHRAQRGR</sequence>
<accession>A0A7R7JJI7</accession>
<evidence type="ECO:0000256" key="1">
    <source>
        <dbReference type="ARBA" id="ARBA00022603"/>
    </source>
</evidence>
<dbReference type="SUPFAM" id="SSF53335">
    <property type="entry name" value="S-adenosyl-L-methionine-dependent methyltransferases"/>
    <property type="match status" value="1"/>
</dbReference>
<dbReference type="Proteomes" id="UP000595446">
    <property type="component" value="Chromosome"/>
</dbReference>
<feature type="region of interest" description="Disordered" evidence="3">
    <location>
        <begin position="75"/>
        <end position="145"/>
    </location>
</feature>
<dbReference type="Pfam" id="PF04072">
    <property type="entry name" value="LCM"/>
    <property type="match status" value="1"/>
</dbReference>
<keyword evidence="5" id="KW-1185">Reference proteome</keyword>
<feature type="compositionally biased region" description="Low complexity" evidence="3">
    <location>
        <begin position="96"/>
        <end position="106"/>
    </location>
</feature>
<dbReference type="GO" id="GO:0032259">
    <property type="term" value="P:methylation"/>
    <property type="evidence" value="ECO:0007669"/>
    <property type="project" value="UniProtKB-KW"/>
</dbReference>
<protein>
    <recommendedName>
        <fullName evidence="6">S-adenosyl-L-methionine-dependent methyltransferase</fullName>
    </recommendedName>
</protein>
<reference evidence="4 5" key="1">
    <citation type="submission" date="2020-12" db="EMBL/GenBank/DDBJ databases">
        <title>Complete genome sequence of Mycobacterium heckeshornense JCM 15655T, closely related to a pathogenic non-tuberculous mycobacterial species Mycobacterium xenopi.</title>
        <authorList>
            <person name="Yoshida M."/>
            <person name="Fukano H."/>
            <person name="Asakura T."/>
            <person name="Suzuki M."/>
            <person name="Hoshino Y."/>
        </authorList>
    </citation>
    <scope>NUCLEOTIDE SEQUENCE [LARGE SCALE GENOMIC DNA]</scope>
    <source>
        <strain evidence="4 5">JCM 15655</strain>
    </source>
</reference>
<feature type="compositionally biased region" description="Basic residues" evidence="3">
    <location>
        <begin position="107"/>
        <end position="123"/>
    </location>
</feature>
<organism evidence="4 5">
    <name type="scientific">Mycobacterium heckeshornense</name>
    <dbReference type="NCBI Taxonomy" id="110505"/>
    <lineage>
        <taxon>Bacteria</taxon>
        <taxon>Bacillati</taxon>
        <taxon>Actinomycetota</taxon>
        <taxon>Actinomycetes</taxon>
        <taxon>Mycobacteriales</taxon>
        <taxon>Mycobacteriaceae</taxon>
        <taxon>Mycobacterium</taxon>
    </lineage>
</organism>
<dbReference type="PANTHER" id="PTHR43619:SF2">
    <property type="entry name" value="S-ADENOSYL-L-METHIONINE-DEPENDENT METHYLTRANSFERASES SUPERFAMILY PROTEIN"/>
    <property type="match status" value="1"/>
</dbReference>